<dbReference type="Pfam" id="PF05894">
    <property type="entry name" value="Podovirus_Gp16"/>
    <property type="match status" value="1"/>
</dbReference>
<sequence>MSNIEYYDFTPLLEKNGTYNFVVGGRGIGKTYGAKKLCIEDFIVNGRKFIYLRRYKNELRTIQNMFVDVGKEFPDYAFRVRGHHFEICDDPEPVKGSKWIQIGMAVALSTAQQMKSMVFDDFDTILFDEFIIEKGCVRYLPDEFSVFNNFYNTVDRWNDRVKVFFLANAVRIENPYMVALEADADREWSRRKRGFAVFHFPRVTAFEQSVRRTRFGQFIAGTEYEEYAVGNTFRDNHKMMIAPKPQDAQYEFTITHKGHETSLWKWFDNEQRLHFHGTKKRPSRGKCFTTDAELAGGGVYLVPLNNPLLQMARTAFSKGRMTFDNAAVRNGFVQLFSGR</sequence>
<accession>A0A8S5TAB5</accession>
<dbReference type="InterPro" id="IPR008784">
    <property type="entry name" value="Podovirus_Gp16"/>
</dbReference>
<dbReference type="Gene3D" id="3.40.50.300">
    <property type="entry name" value="P-loop containing nucleotide triphosphate hydrolases"/>
    <property type="match status" value="1"/>
</dbReference>
<name>A0A8S5TAB5_9CAUD</name>
<dbReference type="InterPro" id="IPR027417">
    <property type="entry name" value="P-loop_NTPase"/>
</dbReference>
<protein>
    <submittedName>
        <fullName evidence="1">DNA encapsidation protein</fullName>
    </submittedName>
</protein>
<proteinExistence type="predicted"/>
<reference evidence="1" key="1">
    <citation type="journal article" date="2021" name="Proc. Natl. Acad. Sci. U.S.A.">
        <title>A Catalog of Tens of Thousands of Viruses from Human Metagenomes Reveals Hidden Associations with Chronic Diseases.</title>
        <authorList>
            <person name="Tisza M.J."/>
            <person name="Buck C.B."/>
        </authorList>
    </citation>
    <scope>NUCLEOTIDE SEQUENCE</scope>
    <source>
        <strain evidence="1">Ctrfz10</strain>
    </source>
</reference>
<evidence type="ECO:0000313" key="1">
    <source>
        <dbReference type="EMBL" id="DAF59919.1"/>
    </source>
</evidence>
<organism evidence="1">
    <name type="scientific">Podoviridae sp. ctrfz10</name>
    <dbReference type="NCBI Taxonomy" id="2827749"/>
    <lineage>
        <taxon>Viruses</taxon>
        <taxon>Duplodnaviria</taxon>
        <taxon>Heunggongvirae</taxon>
        <taxon>Uroviricota</taxon>
        <taxon>Caudoviricetes</taxon>
    </lineage>
</organism>
<dbReference type="EMBL" id="BK032779">
    <property type="protein sequence ID" value="DAF59919.1"/>
    <property type="molecule type" value="Genomic_DNA"/>
</dbReference>